<gene>
    <name evidence="3" type="ORF">CFH83_09625</name>
</gene>
<proteinExistence type="predicted"/>
<feature type="domain" description="Isochorismatase-like" evidence="2">
    <location>
        <begin position="34"/>
        <end position="174"/>
    </location>
</feature>
<dbReference type="SUPFAM" id="SSF52499">
    <property type="entry name" value="Isochorismatase-like hydrolases"/>
    <property type="match status" value="1"/>
</dbReference>
<dbReference type="EMBL" id="DLUI01000139">
    <property type="protein sequence ID" value="DAB37735.1"/>
    <property type="molecule type" value="Genomic_DNA"/>
</dbReference>
<reference evidence="3 4" key="1">
    <citation type="journal article" date="2017" name="Front. Microbiol.">
        <title>Comparative Genomic Analysis of the Class Epsilonproteobacteria and Proposed Reclassification to Epsilonbacteraeota (phyl. nov.).</title>
        <authorList>
            <person name="Waite D.W."/>
            <person name="Vanwonterghem I."/>
            <person name="Rinke C."/>
            <person name="Parks D.H."/>
            <person name="Zhang Y."/>
            <person name="Takai K."/>
            <person name="Sievert S.M."/>
            <person name="Simon J."/>
            <person name="Campbell B.J."/>
            <person name="Hanson T.E."/>
            <person name="Woyke T."/>
            <person name="Klotz M.G."/>
            <person name="Hugenholtz P."/>
        </authorList>
    </citation>
    <scope>NUCLEOTIDE SEQUENCE [LARGE SCALE GENOMIC DNA]</scope>
    <source>
        <strain evidence="3">UBA12443</strain>
    </source>
</reference>
<accession>A0A2D3WCW0</accession>
<dbReference type="RefSeq" id="WP_299804947.1">
    <property type="nucleotide sequence ID" value="NZ_DLUI01000139.1"/>
</dbReference>
<dbReference type="InterPro" id="IPR050272">
    <property type="entry name" value="Isochorismatase-like_hydrls"/>
</dbReference>
<evidence type="ECO:0000313" key="3">
    <source>
        <dbReference type="EMBL" id="DAB37735.1"/>
    </source>
</evidence>
<dbReference type="AlphaFoldDB" id="A0A2D3WCW0"/>
<sequence>MNRRDALKIAALFAASGVIADTVPIKSQNSKKRALLVIDVQNEYFTGLLPVTYPHNSTSNIVTAIQAANNAHISIVMVQHTSKAKAFVKGTHGWELHESVKNAKTAHTIEKTMASSFVGTDLEEWLRKNDIDTVVISGYMTQHCCDTTARYAHHLGFNVEFLSDATGTLAFENKAGKATAEELHRATLVEQAFRFSNIMSTREWIEAIRV</sequence>
<dbReference type="InterPro" id="IPR000868">
    <property type="entry name" value="Isochorismatase-like_dom"/>
</dbReference>
<dbReference type="PANTHER" id="PTHR43540">
    <property type="entry name" value="PEROXYUREIDOACRYLATE/UREIDOACRYLATE AMIDOHYDROLASE-RELATED"/>
    <property type="match status" value="1"/>
</dbReference>
<comment type="caution">
    <text evidence="3">The sequence shown here is derived from an EMBL/GenBank/DDBJ whole genome shotgun (WGS) entry which is preliminary data.</text>
</comment>
<dbReference type="InterPro" id="IPR036380">
    <property type="entry name" value="Isochorismatase-like_sf"/>
</dbReference>
<dbReference type="GO" id="GO:0016787">
    <property type="term" value="F:hydrolase activity"/>
    <property type="evidence" value="ECO:0007669"/>
    <property type="project" value="UniProtKB-KW"/>
</dbReference>
<evidence type="ECO:0000259" key="2">
    <source>
        <dbReference type="Pfam" id="PF00857"/>
    </source>
</evidence>
<dbReference type="CDD" id="cd01014">
    <property type="entry name" value="nicotinamidase_related"/>
    <property type="match status" value="1"/>
</dbReference>
<protein>
    <submittedName>
        <fullName evidence="3">Isochorismatase</fullName>
    </submittedName>
</protein>
<dbReference type="Gene3D" id="3.40.50.850">
    <property type="entry name" value="Isochorismatase-like"/>
    <property type="match status" value="1"/>
</dbReference>
<dbReference type="Pfam" id="PF00857">
    <property type="entry name" value="Isochorismatase"/>
    <property type="match status" value="1"/>
</dbReference>
<evidence type="ECO:0000256" key="1">
    <source>
        <dbReference type="ARBA" id="ARBA00022801"/>
    </source>
</evidence>
<evidence type="ECO:0000313" key="4">
    <source>
        <dbReference type="Proteomes" id="UP000228859"/>
    </source>
</evidence>
<dbReference type="Proteomes" id="UP000228859">
    <property type="component" value="Unassembled WGS sequence"/>
</dbReference>
<organism evidence="3 4">
    <name type="scientific">Sulfuricurvum kujiense</name>
    <dbReference type="NCBI Taxonomy" id="148813"/>
    <lineage>
        <taxon>Bacteria</taxon>
        <taxon>Pseudomonadati</taxon>
        <taxon>Campylobacterota</taxon>
        <taxon>Epsilonproteobacteria</taxon>
        <taxon>Campylobacterales</taxon>
        <taxon>Sulfurimonadaceae</taxon>
        <taxon>Sulfuricurvum</taxon>
    </lineage>
</organism>
<name>A0A2D3WCW0_9BACT</name>
<keyword evidence="1" id="KW-0378">Hydrolase</keyword>
<dbReference type="PANTHER" id="PTHR43540:SF6">
    <property type="entry name" value="ISOCHORISMATASE-LIKE DOMAIN-CONTAINING PROTEIN"/>
    <property type="match status" value="1"/>
</dbReference>